<evidence type="ECO:0000313" key="3">
    <source>
        <dbReference type="EMBL" id="PHQ31238.1"/>
    </source>
</evidence>
<dbReference type="InterPro" id="IPR002931">
    <property type="entry name" value="Transglutaminase-like"/>
</dbReference>
<dbReference type="EMBL" id="NQXA01000001">
    <property type="protein sequence ID" value="PHQ31238.1"/>
    <property type="molecule type" value="Genomic_DNA"/>
</dbReference>
<dbReference type="Pfam" id="PF01841">
    <property type="entry name" value="Transglut_core"/>
    <property type="match status" value="1"/>
</dbReference>
<dbReference type="AlphaFoldDB" id="A0A2G1VWS4"/>
<dbReference type="Gene3D" id="3.10.620.30">
    <property type="match status" value="1"/>
</dbReference>
<dbReference type="RefSeq" id="WP_099644778.1">
    <property type="nucleotide sequence ID" value="NZ_KZ319287.1"/>
</dbReference>
<comment type="caution">
    <text evidence="3">The sequence shown here is derived from an EMBL/GenBank/DDBJ whole genome shotgun (WGS) entry which is preliminary data.</text>
</comment>
<evidence type="ECO:0000259" key="2">
    <source>
        <dbReference type="Pfam" id="PF01841"/>
    </source>
</evidence>
<feature type="domain" description="Transglutaminase-like" evidence="2">
    <location>
        <begin position="321"/>
        <end position="418"/>
    </location>
</feature>
<feature type="signal peptide" evidence="1">
    <location>
        <begin position="1"/>
        <end position="18"/>
    </location>
</feature>
<protein>
    <recommendedName>
        <fullName evidence="2">Transglutaminase-like domain-containing protein</fullName>
    </recommendedName>
</protein>
<keyword evidence="1" id="KW-0732">Signal</keyword>
<keyword evidence="4" id="KW-1185">Reference proteome</keyword>
<dbReference type="Gene3D" id="2.60.120.1130">
    <property type="match status" value="1"/>
</dbReference>
<organism evidence="3 4">
    <name type="scientific">Leeuwenhoekiella nanhaiensis</name>
    <dbReference type="NCBI Taxonomy" id="1655491"/>
    <lineage>
        <taxon>Bacteria</taxon>
        <taxon>Pseudomonadati</taxon>
        <taxon>Bacteroidota</taxon>
        <taxon>Flavobacteriia</taxon>
        <taxon>Flavobacteriales</taxon>
        <taxon>Flavobacteriaceae</taxon>
        <taxon>Leeuwenhoekiella</taxon>
    </lineage>
</organism>
<evidence type="ECO:0000313" key="4">
    <source>
        <dbReference type="Proteomes" id="UP000229433"/>
    </source>
</evidence>
<feature type="chain" id="PRO_5013968497" description="Transglutaminase-like domain-containing protein" evidence="1">
    <location>
        <begin position="19"/>
        <end position="671"/>
    </location>
</feature>
<evidence type="ECO:0000256" key="1">
    <source>
        <dbReference type="SAM" id="SignalP"/>
    </source>
</evidence>
<dbReference type="Proteomes" id="UP000229433">
    <property type="component" value="Unassembled WGS sequence"/>
</dbReference>
<dbReference type="Gene3D" id="2.60.40.3140">
    <property type="match status" value="1"/>
</dbReference>
<name>A0A2G1VWS4_9FLAO</name>
<gene>
    <name evidence="3" type="ORF">CJ305_03195</name>
</gene>
<dbReference type="OrthoDB" id="98874at2"/>
<accession>A0A2G1VWS4</accession>
<reference evidence="3 4" key="1">
    <citation type="submission" date="2017-08" db="EMBL/GenBank/DDBJ databases">
        <title>The whole genome shortgun sequences of strain Leeuwenhoekiella nanhaiensis G18 from the South China Sea.</title>
        <authorList>
            <person name="Liu Q."/>
        </authorList>
    </citation>
    <scope>NUCLEOTIDE SEQUENCE [LARGE SCALE GENOMIC DNA]</scope>
    <source>
        <strain evidence="3 4">G18</strain>
    </source>
</reference>
<sequence length="671" mass="76327">MHKITFIVLLLCSLTNYAQDFRFGKVSKEELQEETHPEDPDANAAVLYREQYSHIDYSPNDGFVLTTEVFERIKIYNNDGFEWGTHVIPVYTGGSKDENVSNLKAVTYTLEDGKIEEYKLDNDGIFKEERSKNFNVEKFTMPNLQPGCIVEFRYKFFSPYLSTIDEIRLQEDIPLNKAEITFISPEWLVFQMHRKGLLPFNVEETSKAAKINFTSRVGAYNAGMRGSSRGTLQAQSIDLINKKYGVSIENVPAMREEAFSSNIDNYRAGISFELSYTKFPNEPIETVTSSWEAVCKTIYDSENFGGQLNSGRYFDDDLDAVLEGVSDPKEKVFRIFEYAKNKMTWNGYLGIYADEGTRSAYKNGSGNSGDINLNLVNMLRYAGLDANPVILSTRDNGIPIFPTRNGFNHVIAGVVLDGNVLLMDATNKIGAINLLEEGLLNWNGRLIREDGTSIWVSLNPSSHAQENTMVNAEIDENFALNTKVRSQYSGHYGLRHRKNFGGKDEQEQLETFEQRYSGIELNEIEIKNLENPYEPVQVSYDFEMEHGVERVGDKVFISPLMHLASQESPFKSEQRQHPVDFGYPWKDRYIITIKLPEGYTVETLPENGIFTFGEDMGSFKYLISNTNNTVQVSTEMVINSSIITPDLYQGLKEFYAMVISKENEKIVLAKI</sequence>
<proteinExistence type="predicted"/>